<dbReference type="PANTHER" id="PTHR34153">
    <property type="entry name" value="SI:CH211-262H13.3-RELATED-RELATED"/>
    <property type="match status" value="1"/>
</dbReference>
<gene>
    <name evidence="3" type="ORF">PHAECO_LOCUS2255</name>
</gene>
<feature type="region of interest" description="Disordered" evidence="1">
    <location>
        <begin position="76"/>
        <end position="104"/>
    </location>
</feature>
<protein>
    <recommendedName>
        <fullName evidence="2">DUF4806 domain-containing protein</fullName>
    </recommendedName>
</protein>
<proteinExistence type="predicted"/>
<dbReference type="PANTHER" id="PTHR34153:SF2">
    <property type="entry name" value="SI:CH211-262H13.3-RELATED"/>
    <property type="match status" value="1"/>
</dbReference>
<evidence type="ECO:0000313" key="4">
    <source>
        <dbReference type="Proteomes" id="UP001153737"/>
    </source>
</evidence>
<evidence type="ECO:0000259" key="2">
    <source>
        <dbReference type="Pfam" id="PF16064"/>
    </source>
</evidence>
<accession>A0A9P0DHY2</accession>
<reference evidence="3" key="1">
    <citation type="submission" date="2022-01" db="EMBL/GenBank/DDBJ databases">
        <authorList>
            <person name="King R."/>
        </authorList>
    </citation>
    <scope>NUCLEOTIDE SEQUENCE</scope>
</reference>
<keyword evidence="4" id="KW-1185">Reference proteome</keyword>
<evidence type="ECO:0000313" key="3">
    <source>
        <dbReference type="EMBL" id="CAH1118212.1"/>
    </source>
</evidence>
<reference evidence="3" key="2">
    <citation type="submission" date="2022-10" db="EMBL/GenBank/DDBJ databases">
        <authorList>
            <consortium name="ENA_rothamsted_submissions"/>
            <consortium name="culmorum"/>
            <person name="King R."/>
        </authorList>
    </citation>
    <scope>NUCLEOTIDE SEQUENCE</scope>
</reference>
<dbReference type="Proteomes" id="UP001153737">
    <property type="component" value="Chromosome 11"/>
</dbReference>
<sequence length="286" mass="32157">MSPADENWPLFKVSKIIGKFSSYEQALAAERIAVASSDSEDALERGPGKRKIKLKTIHSPPPSLAEVPKCGTIFEEDSTSGSSSFTQDTSMHSRSPPNTGDDSSLAINLKNSQDLSNVVTIATVDDVSNSDIMNKLVELQATLNMITLRLNTLESDRQKKYQEVGEDLIKDYLPLKELAQLIEFDEFLQSNEEACKQLVQKYLQCGGKNEADFLRRILSQTLTNSLGTFCSWTGQKNNFRIKDTTIMKLMRGAVCKVFSCSDCLFDKIVMEWLRHSKQRLLREQKN</sequence>
<dbReference type="InterPro" id="IPR032071">
    <property type="entry name" value="DUF4806"/>
</dbReference>
<dbReference type="AlphaFoldDB" id="A0A9P0DHY2"/>
<dbReference type="Pfam" id="PF16064">
    <property type="entry name" value="DUF4806"/>
    <property type="match status" value="1"/>
</dbReference>
<feature type="compositionally biased region" description="Polar residues" evidence="1">
    <location>
        <begin position="79"/>
        <end position="104"/>
    </location>
</feature>
<dbReference type="OrthoDB" id="6776589at2759"/>
<organism evidence="3 4">
    <name type="scientific">Phaedon cochleariae</name>
    <name type="common">Mustard beetle</name>
    <dbReference type="NCBI Taxonomy" id="80249"/>
    <lineage>
        <taxon>Eukaryota</taxon>
        <taxon>Metazoa</taxon>
        <taxon>Ecdysozoa</taxon>
        <taxon>Arthropoda</taxon>
        <taxon>Hexapoda</taxon>
        <taxon>Insecta</taxon>
        <taxon>Pterygota</taxon>
        <taxon>Neoptera</taxon>
        <taxon>Endopterygota</taxon>
        <taxon>Coleoptera</taxon>
        <taxon>Polyphaga</taxon>
        <taxon>Cucujiformia</taxon>
        <taxon>Chrysomeloidea</taxon>
        <taxon>Chrysomelidae</taxon>
        <taxon>Chrysomelinae</taxon>
        <taxon>Chrysomelini</taxon>
        <taxon>Phaedon</taxon>
    </lineage>
</organism>
<feature type="domain" description="DUF4806" evidence="2">
    <location>
        <begin position="171"/>
        <end position="245"/>
    </location>
</feature>
<evidence type="ECO:0000256" key="1">
    <source>
        <dbReference type="SAM" id="MobiDB-lite"/>
    </source>
</evidence>
<dbReference type="EMBL" id="OU896717">
    <property type="protein sequence ID" value="CAH1118212.1"/>
    <property type="molecule type" value="Genomic_DNA"/>
</dbReference>
<name>A0A9P0DHY2_PHACE</name>